<dbReference type="InterPro" id="IPR036803">
    <property type="entry name" value="Porphobilinogen_deaminase_C_sf"/>
</dbReference>
<evidence type="ECO:0000256" key="2">
    <source>
        <dbReference type="ARBA" id="ARBA00004735"/>
    </source>
</evidence>
<protein>
    <recommendedName>
        <fullName evidence="8">Porphobilinogen deaminase</fullName>
        <shortName evidence="8">PBG</shortName>
        <ecNumber evidence="8">2.5.1.61</ecNumber>
    </recommendedName>
    <alternativeName>
        <fullName evidence="8">Hydroxymethylbilane synthase</fullName>
        <shortName evidence="8">HMBS</shortName>
    </alternativeName>
    <alternativeName>
        <fullName evidence="8">Pre-uroporphyrinogen synthase</fullName>
    </alternativeName>
</protein>
<dbReference type="PROSITE" id="PS00533">
    <property type="entry name" value="PORPHOBILINOGEN_DEAM"/>
    <property type="match status" value="1"/>
</dbReference>
<dbReference type="GO" id="GO:0006782">
    <property type="term" value="P:protoporphyrinogen IX biosynthetic process"/>
    <property type="evidence" value="ECO:0007669"/>
    <property type="project" value="UniProtKB-UniRule"/>
</dbReference>
<sequence length="308" mass="34117">MTRTIKVGSRKSELAIIQSEIIINLLKRFFPQYKYEIVTVTTKGDQILNKTLSKIGGKGLFVKEIQELLLSEKIDMAVHSMKDMPQETSNGLMISSMPKREDPRDVLIFNSQRSLKQLPEGGIIGTSSLRRQSQILKMRNDLKTCGLRGNVKTRLRKLYDQHMDGVILAAAGLNRLGITPENFQVLNTKEFVPAVGQGAIGCEIRQTDNELNEMLQTINDYNTFVSVMGERSFLQTLQGGCHAPIGCFGKIKGDELHLHAMVGSSDGNVFLYDEIKGEPSSYLSLGEKLGEKLAAKGAKEILKAEDGV</sequence>
<dbReference type="GO" id="GO:0005737">
    <property type="term" value="C:cytoplasm"/>
    <property type="evidence" value="ECO:0007669"/>
    <property type="project" value="UniProtKB-UniRule"/>
</dbReference>
<accession>A0AAU7VJV1</accession>
<evidence type="ECO:0000256" key="1">
    <source>
        <dbReference type="ARBA" id="ARBA00002869"/>
    </source>
</evidence>
<feature type="modified residue" description="S-(dipyrrolylmethanemethyl)cysteine" evidence="8">
    <location>
        <position position="241"/>
    </location>
</feature>
<proteinExistence type="inferred from homology"/>
<comment type="similarity">
    <text evidence="3 8">Belongs to the HMBS family.</text>
</comment>
<gene>
    <name evidence="8 11" type="primary">hemC</name>
    <name evidence="11" type="ORF">PRVXT_002341</name>
</gene>
<dbReference type="PANTHER" id="PTHR11557:SF0">
    <property type="entry name" value="PORPHOBILINOGEN DEAMINASE"/>
    <property type="match status" value="1"/>
</dbReference>
<dbReference type="RefSeq" id="WP_350343063.1">
    <property type="nucleotide sequence ID" value="NZ_CP158367.1"/>
</dbReference>
<dbReference type="InterPro" id="IPR022419">
    <property type="entry name" value="Porphobilin_deaminase_cofac_BS"/>
</dbReference>
<comment type="pathway">
    <text evidence="2">Porphyrin-containing compound metabolism; protoporphyrin-IX biosynthesis; coproporphyrinogen-III from 5-aminolevulinate: step 2/4.</text>
</comment>
<dbReference type="PRINTS" id="PR00151">
    <property type="entry name" value="PORPHBDMNASE"/>
</dbReference>
<reference evidence="11" key="1">
    <citation type="journal article" date="2013" name="Extremophiles">
        <title>Proteinivorax tanatarense gen. nov., sp. nov., an anaerobic, haloalkaliphilic, proteolytic bacterium isolated from a decaying algal bloom, and proposal of Proteinivoraceae fam. nov.</title>
        <authorList>
            <person name="Kevbrin V."/>
            <person name="Boltyanskaya Y."/>
            <person name="Zhilina T."/>
            <person name="Kolganova T."/>
            <person name="Lavrentjeva E."/>
            <person name="Kuznetsov B."/>
        </authorList>
    </citation>
    <scope>NUCLEOTIDE SEQUENCE</scope>
    <source>
        <strain evidence="11">Z-910T</strain>
    </source>
</reference>
<evidence type="ECO:0000256" key="7">
    <source>
        <dbReference type="ARBA" id="ARBA00048169"/>
    </source>
</evidence>
<feature type="domain" description="Porphobilinogen deaminase N-terminal" evidence="9">
    <location>
        <begin position="5"/>
        <end position="212"/>
    </location>
</feature>
<keyword evidence="5 8" id="KW-0808">Transferase</keyword>
<evidence type="ECO:0000256" key="5">
    <source>
        <dbReference type="ARBA" id="ARBA00022679"/>
    </source>
</evidence>
<evidence type="ECO:0000256" key="8">
    <source>
        <dbReference type="HAMAP-Rule" id="MF_00260"/>
    </source>
</evidence>
<dbReference type="CDD" id="cd13646">
    <property type="entry name" value="PBP2_EcHMBS_like"/>
    <property type="match status" value="1"/>
</dbReference>
<dbReference type="Gene3D" id="3.30.160.40">
    <property type="entry name" value="Porphobilinogen deaminase, C-terminal domain"/>
    <property type="match status" value="1"/>
</dbReference>
<comment type="subunit">
    <text evidence="4 8">Monomer.</text>
</comment>
<evidence type="ECO:0000313" key="11">
    <source>
        <dbReference type="EMBL" id="XBX74309.1"/>
    </source>
</evidence>
<reference evidence="11" key="2">
    <citation type="submission" date="2024-06" db="EMBL/GenBank/DDBJ databases">
        <authorList>
            <person name="Petrova K.O."/>
            <person name="Toshchakov S.V."/>
            <person name="Boltjanskaja Y.V."/>
            <person name="Kevbrin V."/>
        </authorList>
    </citation>
    <scope>NUCLEOTIDE SEQUENCE</scope>
    <source>
        <strain evidence="11">Z-910T</strain>
    </source>
</reference>
<dbReference type="InterPro" id="IPR022418">
    <property type="entry name" value="Porphobilinogen_deaminase_C"/>
</dbReference>
<dbReference type="InterPro" id="IPR022417">
    <property type="entry name" value="Porphobilin_deaminase_N"/>
</dbReference>
<evidence type="ECO:0000259" key="9">
    <source>
        <dbReference type="Pfam" id="PF01379"/>
    </source>
</evidence>
<organism evidence="11">
    <name type="scientific">Proteinivorax tanatarense</name>
    <dbReference type="NCBI Taxonomy" id="1260629"/>
    <lineage>
        <taxon>Bacteria</taxon>
        <taxon>Bacillati</taxon>
        <taxon>Bacillota</taxon>
        <taxon>Clostridia</taxon>
        <taxon>Eubacteriales</taxon>
        <taxon>Proteinivoracaceae</taxon>
        <taxon>Proteinivorax</taxon>
    </lineage>
</organism>
<dbReference type="SUPFAM" id="SSF54782">
    <property type="entry name" value="Porphobilinogen deaminase (hydroxymethylbilane synthase), C-terminal domain"/>
    <property type="match status" value="1"/>
</dbReference>
<name>A0AAU7VJV1_9FIRM</name>
<dbReference type="PANTHER" id="PTHR11557">
    <property type="entry name" value="PORPHOBILINOGEN DEAMINASE"/>
    <property type="match status" value="1"/>
</dbReference>
<evidence type="ECO:0000259" key="10">
    <source>
        <dbReference type="Pfam" id="PF03900"/>
    </source>
</evidence>
<evidence type="ECO:0000256" key="6">
    <source>
        <dbReference type="ARBA" id="ARBA00023244"/>
    </source>
</evidence>
<comment type="catalytic activity">
    <reaction evidence="7 8">
        <text>4 porphobilinogen + H2O = hydroxymethylbilane + 4 NH4(+)</text>
        <dbReference type="Rhea" id="RHEA:13185"/>
        <dbReference type="ChEBI" id="CHEBI:15377"/>
        <dbReference type="ChEBI" id="CHEBI:28938"/>
        <dbReference type="ChEBI" id="CHEBI:57845"/>
        <dbReference type="ChEBI" id="CHEBI:58126"/>
        <dbReference type="EC" id="2.5.1.61"/>
    </reaction>
</comment>
<dbReference type="EC" id="2.5.1.61" evidence="8"/>
<dbReference type="Pfam" id="PF01379">
    <property type="entry name" value="Porphobil_deam"/>
    <property type="match status" value="1"/>
</dbReference>
<evidence type="ECO:0000256" key="4">
    <source>
        <dbReference type="ARBA" id="ARBA00011245"/>
    </source>
</evidence>
<comment type="function">
    <text evidence="1 8">Tetrapolymerization of the monopyrrole PBG into the hydroxymethylbilane pre-uroporphyrinogen in several discrete steps.</text>
</comment>
<keyword evidence="6 8" id="KW-0627">Porphyrin biosynthesis</keyword>
<dbReference type="FunFam" id="3.40.190.10:FF:000004">
    <property type="entry name" value="Porphobilinogen deaminase"/>
    <property type="match status" value="1"/>
</dbReference>
<comment type="cofactor">
    <cofactor evidence="8">
        <name>dipyrromethane</name>
        <dbReference type="ChEBI" id="CHEBI:60342"/>
    </cofactor>
    <text evidence="8">Binds 1 dipyrromethane group covalently.</text>
</comment>
<dbReference type="FunFam" id="3.40.190.10:FF:000005">
    <property type="entry name" value="Porphobilinogen deaminase"/>
    <property type="match status" value="1"/>
</dbReference>
<dbReference type="Gene3D" id="3.40.190.10">
    <property type="entry name" value="Periplasmic binding protein-like II"/>
    <property type="match status" value="2"/>
</dbReference>
<dbReference type="NCBIfam" id="TIGR00212">
    <property type="entry name" value="hemC"/>
    <property type="match status" value="1"/>
</dbReference>
<comment type="miscellaneous">
    <text evidence="8">The porphobilinogen subunits are added to the dipyrromethane group.</text>
</comment>
<feature type="domain" description="Porphobilinogen deaminase C-terminal" evidence="10">
    <location>
        <begin position="226"/>
        <end position="294"/>
    </location>
</feature>
<dbReference type="HAMAP" id="MF_00260">
    <property type="entry name" value="Porphobil_deam"/>
    <property type="match status" value="1"/>
</dbReference>
<dbReference type="EMBL" id="CP158367">
    <property type="protein sequence ID" value="XBX74309.1"/>
    <property type="molecule type" value="Genomic_DNA"/>
</dbReference>
<dbReference type="AlphaFoldDB" id="A0AAU7VJV1"/>
<dbReference type="PIRSF" id="PIRSF001438">
    <property type="entry name" value="4pyrrol_synth_OHMeBilane_synth"/>
    <property type="match status" value="1"/>
</dbReference>
<evidence type="ECO:0000256" key="3">
    <source>
        <dbReference type="ARBA" id="ARBA00005638"/>
    </source>
</evidence>
<dbReference type="Pfam" id="PF03900">
    <property type="entry name" value="Porphobil_deamC"/>
    <property type="match status" value="1"/>
</dbReference>
<dbReference type="SUPFAM" id="SSF53850">
    <property type="entry name" value="Periplasmic binding protein-like II"/>
    <property type="match status" value="1"/>
</dbReference>
<dbReference type="GO" id="GO:0004418">
    <property type="term" value="F:hydroxymethylbilane synthase activity"/>
    <property type="evidence" value="ECO:0007669"/>
    <property type="project" value="UniProtKB-UniRule"/>
</dbReference>
<dbReference type="InterPro" id="IPR000860">
    <property type="entry name" value="HemC"/>
</dbReference>